<dbReference type="EMBL" id="LR796974">
    <property type="protein sequence ID" value="CAB4179173.1"/>
    <property type="molecule type" value="Genomic_DNA"/>
</dbReference>
<evidence type="ECO:0000313" key="1">
    <source>
        <dbReference type="EMBL" id="CAB4148934.1"/>
    </source>
</evidence>
<dbReference type="EMBL" id="LR797121">
    <property type="protein sequence ID" value="CAB4188213.1"/>
    <property type="molecule type" value="Genomic_DNA"/>
</dbReference>
<sequence length="72" mass="8299">MVVAKLLMYGLTDEDEYFTDFHFDENQAQGVFVNEDGYIGVILSGQIYELEYSENLFQHIKNVLALKTLGFN</sequence>
<evidence type="ECO:0000313" key="4">
    <source>
        <dbReference type="EMBL" id="CAB4220508.1"/>
    </source>
</evidence>
<accession>A0A6J5MQ69</accession>
<protein>
    <submittedName>
        <fullName evidence="1">Uncharacterized protein</fullName>
    </submittedName>
</protein>
<gene>
    <name evidence="2" type="ORF">UFOVP1027_43</name>
    <name evidence="3" type="ORF">UFOVP1182_9</name>
    <name evidence="4" type="ORF">UFOVP1632_25</name>
    <name evidence="1" type="ORF">UFOVP530_43</name>
</gene>
<reference evidence="1" key="1">
    <citation type="submission" date="2020-04" db="EMBL/GenBank/DDBJ databases">
        <authorList>
            <person name="Chiriac C."/>
            <person name="Salcher M."/>
            <person name="Ghai R."/>
            <person name="Kavagutti S V."/>
        </authorList>
    </citation>
    <scope>NUCLEOTIDE SEQUENCE</scope>
</reference>
<evidence type="ECO:0000313" key="3">
    <source>
        <dbReference type="EMBL" id="CAB4188213.1"/>
    </source>
</evidence>
<dbReference type="EMBL" id="LR796504">
    <property type="protein sequence ID" value="CAB4148934.1"/>
    <property type="molecule type" value="Genomic_DNA"/>
</dbReference>
<dbReference type="EMBL" id="LR797498">
    <property type="protein sequence ID" value="CAB4220508.1"/>
    <property type="molecule type" value="Genomic_DNA"/>
</dbReference>
<proteinExistence type="predicted"/>
<name>A0A6J5MQ69_9CAUD</name>
<organism evidence="1">
    <name type="scientific">uncultured Caudovirales phage</name>
    <dbReference type="NCBI Taxonomy" id="2100421"/>
    <lineage>
        <taxon>Viruses</taxon>
        <taxon>Duplodnaviria</taxon>
        <taxon>Heunggongvirae</taxon>
        <taxon>Uroviricota</taxon>
        <taxon>Caudoviricetes</taxon>
        <taxon>Peduoviridae</taxon>
        <taxon>Maltschvirus</taxon>
        <taxon>Maltschvirus maltsch</taxon>
    </lineage>
</organism>
<evidence type="ECO:0000313" key="2">
    <source>
        <dbReference type="EMBL" id="CAB4179173.1"/>
    </source>
</evidence>